<dbReference type="Pfam" id="PF00961">
    <property type="entry name" value="LAGLIDADG_1"/>
    <property type="match status" value="2"/>
</dbReference>
<dbReference type="AlphaFoldDB" id="K5XI48"/>
<dbReference type="GO" id="GO:0005739">
    <property type="term" value="C:mitochondrion"/>
    <property type="evidence" value="ECO:0007669"/>
    <property type="project" value="UniProtKB-ARBA"/>
</dbReference>
<gene>
    <name evidence="3" type="ORF">AGABI1DRAFT_48626</name>
</gene>
<reference evidence="4" key="1">
    <citation type="journal article" date="2012" name="Proc. Natl. Acad. Sci. U.S.A.">
        <title>Genome sequence of the button mushroom Agaricus bisporus reveals mechanisms governing adaptation to a humic-rich ecological niche.</title>
        <authorList>
            <person name="Morin E."/>
            <person name="Kohler A."/>
            <person name="Baker A.R."/>
            <person name="Foulongne-Oriol M."/>
            <person name="Lombard V."/>
            <person name="Nagy L.G."/>
            <person name="Ohm R.A."/>
            <person name="Patyshakuliyeva A."/>
            <person name="Brun A."/>
            <person name="Aerts A.L."/>
            <person name="Bailey A.M."/>
            <person name="Billette C."/>
            <person name="Coutinho P.M."/>
            <person name="Deakin G."/>
            <person name="Doddapaneni H."/>
            <person name="Floudas D."/>
            <person name="Grimwood J."/>
            <person name="Hilden K."/>
            <person name="Kuees U."/>
            <person name="LaButti K.M."/>
            <person name="Lapidus A."/>
            <person name="Lindquist E.A."/>
            <person name="Lucas S.M."/>
            <person name="Murat C."/>
            <person name="Riley R.W."/>
            <person name="Salamov A.A."/>
            <person name="Schmutz J."/>
            <person name="Subramanian V."/>
            <person name="Woesten H.A.B."/>
            <person name="Xu J."/>
            <person name="Eastwood D.C."/>
            <person name="Foster G.D."/>
            <person name="Sonnenberg A.S."/>
            <person name="Cullen D."/>
            <person name="de Vries R.P."/>
            <person name="Lundell T."/>
            <person name="Hibbett D.S."/>
            <person name="Henrissat B."/>
            <person name="Burton K.S."/>
            <person name="Kerrigan R.W."/>
            <person name="Challen M.P."/>
            <person name="Grigoriev I.V."/>
            <person name="Martin F."/>
        </authorList>
    </citation>
    <scope>NUCLEOTIDE SEQUENCE [LARGE SCALE GENOMIC DNA]</scope>
    <source>
        <strain evidence="4">JB137-S8 / ATCC MYA-4627 / FGSC 10392</strain>
    </source>
</reference>
<dbReference type="InterPro" id="IPR051289">
    <property type="entry name" value="LAGLIDADG_Endonuclease"/>
</dbReference>
<sequence length="326" mass="37446">MEKNKIIKITPDWISGFTQSDGSFVINYSTVKNGIPIRPTPVFNLTQSKIDYDLFVEIKNHLGIGRIYNNRNNVTFVVRSIDEIVEVLLPLFDKHPLKGSKLVAYNIFKTVVLMIKDKKHLKLEGIIQIMHLSYFMNKDTSLRTEESKEILENKLKLKYGTLPIINKDCPEIMANLSISSPINLEFVRGLVDGDGSFNVSFATNRRRVSVNFTVVCELSSISVLNELVEFFKCGTVYKLPSKAARYQVQSVDEMLNKIYPKLKGIKFNTIKQNHFEKTIKVAELIKNKGYKTNEDLQTIVELAWDMNKEGRGRKISKSEYLSKFFK</sequence>
<feature type="domain" description="Homing endonuclease LAGLIDADG" evidence="2">
    <location>
        <begin position="14"/>
        <end position="111"/>
    </location>
</feature>
<dbReference type="KEGG" id="abp:AGABI1DRAFT48626"/>
<keyword evidence="4" id="KW-1185">Reference proteome</keyword>
<proteinExistence type="predicted"/>
<dbReference type="RefSeq" id="XP_007335271.1">
    <property type="nucleotide sequence ID" value="XM_007335209.1"/>
</dbReference>
<dbReference type="HOGENOM" id="CLU_852506_0_0_1"/>
<dbReference type="Proteomes" id="UP000008493">
    <property type="component" value="Unassembled WGS sequence"/>
</dbReference>
<evidence type="ECO:0000256" key="1">
    <source>
        <dbReference type="ARBA" id="ARBA00002670"/>
    </source>
</evidence>
<comment type="function">
    <text evidence="1">Mitochondrial DNA endonuclease involved in intron homing.</text>
</comment>
<dbReference type="InterPro" id="IPR027434">
    <property type="entry name" value="Homing_endonucl"/>
</dbReference>
<evidence type="ECO:0000259" key="2">
    <source>
        <dbReference type="Pfam" id="PF00961"/>
    </source>
</evidence>
<evidence type="ECO:0000313" key="3">
    <source>
        <dbReference type="EMBL" id="EKM74090.1"/>
    </source>
</evidence>
<dbReference type="OrthoDB" id="5424169at2759"/>
<organism evidence="3 4">
    <name type="scientific">Agaricus bisporus var. burnettii (strain JB137-S8 / ATCC MYA-4627 / FGSC 10392)</name>
    <name type="common">White button mushroom</name>
    <dbReference type="NCBI Taxonomy" id="597362"/>
    <lineage>
        <taxon>Eukaryota</taxon>
        <taxon>Fungi</taxon>
        <taxon>Dikarya</taxon>
        <taxon>Basidiomycota</taxon>
        <taxon>Agaricomycotina</taxon>
        <taxon>Agaricomycetes</taxon>
        <taxon>Agaricomycetidae</taxon>
        <taxon>Agaricales</taxon>
        <taxon>Agaricineae</taxon>
        <taxon>Agaricaceae</taxon>
        <taxon>Agaricus</taxon>
    </lineage>
</organism>
<protein>
    <recommendedName>
        <fullName evidence="2">Homing endonuclease LAGLIDADG domain-containing protein</fullName>
    </recommendedName>
</protein>
<dbReference type="InterPro" id="IPR004860">
    <property type="entry name" value="LAGLIDADG_dom"/>
</dbReference>
<dbReference type="EMBL" id="JH971669">
    <property type="protein sequence ID" value="EKM74090.1"/>
    <property type="molecule type" value="Genomic_DNA"/>
</dbReference>
<dbReference type="OMA" id="ERNNCRE"/>
<dbReference type="eggNOG" id="ENOG502SFWP">
    <property type="taxonomic scope" value="Eukaryota"/>
</dbReference>
<feature type="domain" description="Homing endonuclease LAGLIDADG" evidence="2">
    <location>
        <begin position="189"/>
        <end position="281"/>
    </location>
</feature>
<dbReference type="GO" id="GO:0004519">
    <property type="term" value="F:endonuclease activity"/>
    <property type="evidence" value="ECO:0007669"/>
    <property type="project" value="InterPro"/>
</dbReference>
<dbReference type="PANTHER" id="PTHR36181">
    <property type="entry name" value="INTRON-ENCODED ENDONUCLEASE AI3-RELATED"/>
    <property type="match status" value="1"/>
</dbReference>
<name>K5XI48_AGABU</name>
<dbReference type="Gene3D" id="3.10.28.10">
    <property type="entry name" value="Homing endonucleases"/>
    <property type="match status" value="2"/>
</dbReference>
<dbReference type="GeneID" id="18829826"/>
<dbReference type="PANTHER" id="PTHR36181:SF2">
    <property type="entry name" value="INTRON-ENCODED ENDONUCLEASE AI3-RELATED"/>
    <property type="match status" value="1"/>
</dbReference>
<accession>K5XI48</accession>
<evidence type="ECO:0000313" key="4">
    <source>
        <dbReference type="Proteomes" id="UP000008493"/>
    </source>
</evidence>
<dbReference type="SUPFAM" id="SSF55608">
    <property type="entry name" value="Homing endonucleases"/>
    <property type="match status" value="2"/>
</dbReference>
<dbReference type="InParanoid" id="K5XI48"/>